<dbReference type="Proteomes" id="UP000654918">
    <property type="component" value="Unassembled WGS sequence"/>
</dbReference>
<evidence type="ECO:0000313" key="2">
    <source>
        <dbReference type="Proteomes" id="UP000654918"/>
    </source>
</evidence>
<sequence>MALKSNVPVDKHTLAWLCAGPVGRAEATSLTGNPDTWRSIVEWNMLNESEKLDRFLLLLQSGAPVEKTPYLPFLRGHRWQEIPHDPVNTIFSGYIESCRPDIVDTVLNQIFMRLARARENQLITDSTFQYFFKEHNNRLWPGDAFQVLRTDQENAAIEGFKAGISENGNTRLPPVATAEELDKAEQARTPQPPTEFTRLLRSAVLPPGWTAVVNNLTKGASSTCYEDRFTSSATLTRPKISSVNMRQITVGFLQQKSSEGLSCHVDLLACNRAKTDPEDLDELAHNLEERFPFYDDAWLASEWNTEPNVQWKIGALKMSF</sequence>
<proteinExistence type="predicted"/>
<protein>
    <submittedName>
        <fullName evidence="1">Uncharacterized protein</fullName>
    </submittedName>
</protein>
<dbReference type="AlphaFoldDB" id="A0A8H6JXH1"/>
<accession>A0A8H6JXH1</accession>
<dbReference type="EMBL" id="WIGO01000265">
    <property type="protein sequence ID" value="KAF6820927.1"/>
    <property type="molecule type" value="Genomic_DNA"/>
</dbReference>
<organism evidence="1 2">
    <name type="scientific">Colletotrichum plurivorum</name>
    <dbReference type="NCBI Taxonomy" id="2175906"/>
    <lineage>
        <taxon>Eukaryota</taxon>
        <taxon>Fungi</taxon>
        <taxon>Dikarya</taxon>
        <taxon>Ascomycota</taxon>
        <taxon>Pezizomycotina</taxon>
        <taxon>Sordariomycetes</taxon>
        <taxon>Hypocreomycetidae</taxon>
        <taxon>Glomerellales</taxon>
        <taxon>Glomerellaceae</taxon>
        <taxon>Colletotrichum</taxon>
        <taxon>Colletotrichum orchidearum species complex</taxon>
    </lineage>
</organism>
<reference evidence="1" key="1">
    <citation type="journal article" date="2020" name="Phytopathology">
        <title>Genome Sequence Resources of Colletotrichum truncatum, C. plurivorum, C. musicola, and C. sojae: Four Species Pathogenic to Soybean (Glycine max).</title>
        <authorList>
            <person name="Rogerio F."/>
            <person name="Boufleur T.R."/>
            <person name="Ciampi-Guillardi M."/>
            <person name="Sukno S.A."/>
            <person name="Thon M.R."/>
            <person name="Massola Junior N.S."/>
            <person name="Baroncelli R."/>
        </authorList>
    </citation>
    <scope>NUCLEOTIDE SEQUENCE</scope>
    <source>
        <strain evidence="1">LFN00145</strain>
    </source>
</reference>
<evidence type="ECO:0000313" key="1">
    <source>
        <dbReference type="EMBL" id="KAF6820927.1"/>
    </source>
</evidence>
<name>A0A8H6JXH1_9PEZI</name>
<comment type="caution">
    <text evidence="1">The sequence shown here is derived from an EMBL/GenBank/DDBJ whole genome shotgun (WGS) entry which is preliminary data.</text>
</comment>
<gene>
    <name evidence="1" type="ORF">CPLU01_12618</name>
</gene>
<keyword evidence="2" id="KW-1185">Reference proteome</keyword>